<evidence type="ECO:0000256" key="6">
    <source>
        <dbReference type="ARBA" id="ARBA00023049"/>
    </source>
</evidence>
<keyword evidence="4" id="KW-0378">Hydrolase</keyword>
<dbReference type="InterPro" id="IPR001405">
    <property type="entry name" value="UPF0758"/>
</dbReference>
<evidence type="ECO:0000256" key="2">
    <source>
        <dbReference type="ARBA" id="ARBA00022670"/>
    </source>
</evidence>
<comment type="similarity">
    <text evidence="1 7">Belongs to the UPF0758 family.</text>
</comment>
<sequence length="220" mass="24201">MTTKKYITAAREAVSTYNAVGSESVIELQDILAVLIGPSATPEFTGRLAARGIRALVDMTVPELKAEGMTHNEALKVHSGMLIARKMRSAGKVDHRYVIRSPEDAAAYLMTEMTALTQEHFVVLYLNVKNEVLHKKTVFIGSLNSSIVHPREVYKEAVKYSAASIICLHNHPSGRPDPSPEDIDVTKRLAEAGSVMGVDLIDHLIIGDNRFISLKEKGFF</sequence>
<dbReference type="PROSITE" id="PS50249">
    <property type="entry name" value="MPN"/>
    <property type="match status" value="1"/>
</dbReference>
<feature type="domain" description="MPN" evidence="8">
    <location>
        <begin position="98"/>
        <end position="220"/>
    </location>
</feature>
<evidence type="ECO:0000259" key="8">
    <source>
        <dbReference type="PROSITE" id="PS50249"/>
    </source>
</evidence>
<gene>
    <name evidence="9" type="primary">radC</name>
    <name evidence="9" type="ORF">ACFPRA_22530</name>
</gene>
<evidence type="ECO:0000256" key="4">
    <source>
        <dbReference type="ARBA" id="ARBA00022801"/>
    </source>
</evidence>
<dbReference type="Pfam" id="PF04002">
    <property type="entry name" value="RadC"/>
    <property type="match status" value="1"/>
</dbReference>
<dbReference type="NCBIfam" id="NF000642">
    <property type="entry name" value="PRK00024.1"/>
    <property type="match status" value="1"/>
</dbReference>
<keyword evidence="3" id="KW-0479">Metal-binding</keyword>
<accession>A0ABW0TS57</accession>
<dbReference type="PANTHER" id="PTHR30471:SF3">
    <property type="entry name" value="UPF0758 PROTEIN YEES-RELATED"/>
    <property type="match status" value="1"/>
</dbReference>
<evidence type="ECO:0000256" key="7">
    <source>
        <dbReference type="RuleBase" id="RU003797"/>
    </source>
</evidence>
<evidence type="ECO:0000256" key="1">
    <source>
        <dbReference type="ARBA" id="ARBA00010243"/>
    </source>
</evidence>
<dbReference type="PROSITE" id="PS01302">
    <property type="entry name" value="UPF0758"/>
    <property type="match status" value="1"/>
</dbReference>
<dbReference type="CDD" id="cd08071">
    <property type="entry name" value="MPN_DUF2466"/>
    <property type="match status" value="1"/>
</dbReference>
<name>A0ABW0TS57_9BACL</name>
<evidence type="ECO:0000256" key="5">
    <source>
        <dbReference type="ARBA" id="ARBA00022833"/>
    </source>
</evidence>
<keyword evidence="5" id="KW-0862">Zinc</keyword>
<dbReference type="Gene3D" id="3.40.140.10">
    <property type="entry name" value="Cytidine Deaminase, domain 2"/>
    <property type="match status" value="1"/>
</dbReference>
<dbReference type="EMBL" id="JBHSNO010000016">
    <property type="protein sequence ID" value="MFC5591666.1"/>
    <property type="molecule type" value="Genomic_DNA"/>
</dbReference>
<dbReference type="RefSeq" id="WP_381439739.1">
    <property type="nucleotide sequence ID" value="NZ_JBHSNO010000016.1"/>
</dbReference>
<dbReference type="InterPro" id="IPR025657">
    <property type="entry name" value="RadC_JAB"/>
</dbReference>
<dbReference type="PANTHER" id="PTHR30471">
    <property type="entry name" value="DNA REPAIR PROTEIN RADC"/>
    <property type="match status" value="1"/>
</dbReference>
<dbReference type="InterPro" id="IPR037518">
    <property type="entry name" value="MPN"/>
</dbReference>
<comment type="caution">
    <text evidence="9">The sequence shown here is derived from an EMBL/GenBank/DDBJ whole genome shotgun (WGS) entry which is preliminary data.</text>
</comment>
<evidence type="ECO:0000256" key="3">
    <source>
        <dbReference type="ARBA" id="ARBA00022723"/>
    </source>
</evidence>
<keyword evidence="6" id="KW-0482">Metalloprotease</keyword>
<protein>
    <submittedName>
        <fullName evidence="9">DNA repair protein RadC</fullName>
    </submittedName>
</protein>
<keyword evidence="10" id="KW-1185">Reference proteome</keyword>
<proteinExistence type="inferred from homology"/>
<reference evidence="10" key="1">
    <citation type="journal article" date="2019" name="Int. J. Syst. Evol. Microbiol.">
        <title>The Global Catalogue of Microorganisms (GCM) 10K type strain sequencing project: providing services to taxonomists for standard genome sequencing and annotation.</title>
        <authorList>
            <consortium name="The Broad Institute Genomics Platform"/>
            <consortium name="The Broad Institute Genome Sequencing Center for Infectious Disease"/>
            <person name="Wu L."/>
            <person name="Ma J."/>
        </authorList>
    </citation>
    <scope>NUCLEOTIDE SEQUENCE [LARGE SCALE GENOMIC DNA]</scope>
    <source>
        <strain evidence="10">CGMCC 4.1434</strain>
    </source>
</reference>
<dbReference type="NCBIfam" id="TIGR00608">
    <property type="entry name" value="radc"/>
    <property type="match status" value="1"/>
</dbReference>
<evidence type="ECO:0000313" key="10">
    <source>
        <dbReference type="Proteomes" id="UP001596109"/>
    </source>
</evidence>
<evidence type="ECO:0000313" key="9">
    <source>
        <dbReference type="EMBL" id="MFC5591666.1"/>
    </source>
</evidence>
<organism evidence="9 10">
    <name type="scientific">Sporosarcina soli</name>
    <dbReference type="NCBI Taxonomy" id="334736"/>
    <lineage>
        <taxon>Bacteria</taxon>
        <taxon>Bacillati</taxon>
        <taxon>Bacillota</taxon>
        <taxon>Bacilli</taxon>
        <taxon>Bacillales</taxon>
        <taxon>Caryophanaceae</taxon>
        <taxon>Sporosarcina</taxon>
    </lineage>
</organism>
<keyword evidence="2" id="KW-0645">Protease</keyword>
<dbReference type="Proteomes" id="UP001596109">
    <property type="component" value="Unassembled WGS sequence"/>
</dbReference>
<dbReference type="InterPro" id="IPR020891">
    <property type="entry name" value="UPF0758_CS"/>
</dbReference>